<dbReference type="OrthoDB" id="4697614at2"/>
<dbReference type="PANTHER" id="PTHR48100:SF15">
    <property type="entry name" value="SEDOHEPTULOSE 1,7-BISPHOSPHATASE"/>
    <property type="match status" value="1"/>
</dbReference>
<dbReference type="Proteomes" id="UP000216311">
    <property type="component" value="Unassembled WGS sequence"/>
</dbReference>
<dbReference type="GO" id="GO:0070297">
    <property type="term" value="P:regulation of phosphorelay signal transduction system"/>
    <property type="evidence" value="ECO:0007669"/>
    <property type="project" value="TreeGrafter"/>
</dbReference>
<proteinExistence type="predicted"/>
<organism evidence="4 5">
    <name type="scientific">Enemella dayhoffiae</name>
    <dbReference type="NCBI Taxonomy" id="2016507"/>
    <lineage>
        <taxon>Bacteria</taxon>
        <taxon>Bacillati</taxon>
        <taxon>Actinomycetota</taxon>
        <taxon>Actinomycetes</taxon>
        <taxon>Propionibacteriales</taxon>
        <taxon>Propionibacteriaceae</taxon>
        <taxon>Enemella</taxon>
    </lineage>
</organism>
<dbReference type="Gene3D" id="3.40.50.1240">
    <property type="entry name" value="Phosphoglycerate mutase-like"/>
    <property type="match status" value="1"/>
</dbReference>
<dbReference type="EMBL" id="NMVQ01000014">
    <property type="protein sequence ID" value="OYO21519.1"/>
    <property type="molecule type" value="Genomic_DNA"/>
</dbReference>
<dbReference type="GO" id="GO:0101006">
    <property type="term" value="F:protein histidine phosphatase activity"/>
    <property type="evidence" value="ECO:0007669"/>
    <property type="project" value="TreeGrafter"/>
</dbReference>
<sequence>MGDPSIGSGTASTGSGTASTGSGTASPGSGTELYLVRHGETEWSRNGRHTGRTDLDLTEAGVRQAEALAPALADRDFGLVLCSPRLRARRTAELAGFGGLFTVDDDLAEWDYGDYEGLTSAQIHERVPDWRIWTHPVAGGESSVEILQRLGRVVERVRRSGAERALCFAHGHSLRVLTLAWLGLGIEHGASFPLETATVSVLGWEKESPAIRRWNLSPAPR</sequence>
<dbReference type="AlphaFoldDB" id="A0A255H1H5"/>
<dbReference type="Pfam" id="PF00300">
    <property type="entry name" value="His_Phos_1"/>
    <property type="match status" value="1"/>
</dbReference>
<feature type="binding site" evidence="2">
    <location>
        <position position="87"/>
    </location>
    <ligand>
        <name>substrate</name>
    </ligand>
</feature>
<dbReference type="InterPro" id="IPR013078">
    <property type="entry name" value="His_Pase_superF_clade-1"/>
</dbReference>
<feature type="binding site" evidence="2">
    <location>
        <begin position="50"/>
        <end position="51"/>
    </location>
    <ligand>
        <name>substrate</name>
    </ligand>
</feature>
<dbReference type="PANTHER" id="PTHR48100">
    <property type="entry name" value="BROAD-SPECIFICITY PHOSPHATASE YOR283W-RELATED"/>
    <property type="match status" value="1"/>
</dbReference>
<evidence type="ECO:0000313" key="5">
    <source>
        <dbReference type="Proteomes" id="UP000216311"/>
    </source>
</evidence>
<name>A0A255H1H5_9ACTN</name>
<reference evidence="4 5" key="1">
    <citation type="submission" date="2017-07" db="EMBL/GenBank/DDBJ databases">
        <title>Draft whole genome sequences of clinical Proprionibacteriaceae strains.</title>
        <authorList>
            <person name="Bernier A.-M."/>
            <person name="Bernard K."/>
            <person name="Domingo M.-C."/>
        </authorList>
    </citation>
    <scope>NUCLEOTIDE SEQUENCE [LARGE SCALE GENOMIC DNA]</scope>
    <source>
        <strain evidence="4 5">NML 130396</strain>
    </source>
</reference>
<dbReference type="SMART" id="SM00855">
    <property type="entry name" value="PGAM"/>
    <property type="match status" value="1"/>
</dbReference>
<evidence type="ECO:0000256" key="2">
    <source>
        <dbReference type="PIRSR" id="PIRSR613078-2"/>
    </source>
</evidence>
<feature type="binding site" evidence="2">
    <location>
        <begin position="109"/>
        <end position="112"/>
    </location>
    <ligand>
        <name>substrate</name>
    </ligand>
</feature>
<evidence type="ECO:0000256" key="1">
    <source>
        <dbReference type="PIRSR" id="PIRSR613078-1"/>
    </source>
</evidence>
<feature type="active site" description="Proton donor/acceptor" evidence="1">
    <location>
        <position position="109"/>
    </location>
</feature>
<evidence type="ECO:0000256" key="3">
    <source>
        <dbReference type="SAM" id="MobiDB-lite"/>
    </source>
</evidence>
<dbReference type="InterPro" id="IPR029033">
    <property type="entry name" value="His_PPase_superfam"/>
</dbReference>
<protein>
    <submittedName>
        <fullName evidence="4">Histidine phosphatase family protein</fullName>
    </submittedName>
</protein>
<dbReference type="SUPFAM" id="SSF53254">
    <property type="entry name" value="Phosphoglycerate mutase-like"/>
    <property type="match status" value="1"/>
</dbReference>
<gene>
    <name evidence="4" type="ORF">CGZ93_10290</name>
</gene>
<feature type="region of interest" description="Disordered" evidence="3">
    <location>
        <begin position="1"/>
        <end position="31"/>
    </location>
</feature>
<keyword evidence="5" id="KW-1185">Reference proteome</keyword>
<dbReference type="InterPro" id="IPR050275">
    <property type="entry name" value="PGM_Phosphatase"/>
</dbReference>
<dbReference type="CDD" id="cd07067">
    <property type="entry name" value="HP_PGM_like"/>
    <property type="match status" value="1"/>
</dbReference>
<evidence type="ECO:0000313" key="4">
    <source>
        <dbReference type="EMBL" id="OYO21519.1"/>
    </source>
</evidence>
<accession>A0A255H1H5</accession>
<comment type="caution">
    <text evidence="4">The sequence shown here is derived from an EMBL/GenBank/DDBJ whole genome shotgun (WGS) entry which is preliminary data.</text>
</comment>
<feature type="active site" description="Tele-phosphohistidine intermediate" evidence="1">
    <location>
        <position position="38"/>
    </location>
</feature>